<gene>
    <name evidence="1" type="ORF">PCASD_24445</name>
</gene>
<sequence length="233" mass="26759">MRKKKKGGKGTSRLASSISTFIPSFVVFFPQLIPPASHSDSSGSMMIRFQRREDAEQLDNTILLLIERKETFYEKEERYTKFSITGHFSNAMDYVLLITPKAFFKPRKIKIQDQIFKENSFNSEQNGNRMVTNRKNKEWTFKITEDQSYTFFHKITARSGSIVCDSNGKIAAKFSTKKKPLSSVDYYQIEIDQRHPVMNILTVVGLLLTLREENELKRAAGGINAFTPLVPII</sequence>
<reference evidence="1 2" key="1">
    <citation type="submission" date="2017-11" db="EMBL/GenBank/DDBJ databases">
        <title>De novo assembly and phasing of dikaryotic genomes from two isolates of Puccinia coronata f. sp. avenae, the causal agent of oat crown rust.</title>
        <authorList>
            <person name="Miller M.E."/>
            <person name="Zhang Y."/>
            <person name="Omidvar V."/>
            <person name="Sperschneider J."/>
            <person name="Schwessinger B."/>
            <person name="Raley C."/>
            <person name="Palmer J.M."/>
            <person name="Garnica D."/>
            <person name="Upadhyaya N."/>
            <person name="Rathjen J."/>
            <person name="Taylor J.M."/>
            <person name="Park R.F."/>
            <person name="Dodds P.N."/>
            <person name="Hirsch C.D."/>
            <person name="Kianian S.F."/>
            <person name="Figueroa M."/>
        </authorList>
    </citation>
    <scope>NUCLEOTIDE SEQUENCE [LARGE SCALE GENOMIC DNA]</scope>
    <source>
        <strain evidence="1">12SD80</strain>
    </source>
</reference>
<evidence type="ECO:0000313" key="2">
    <source>
        <dbReference type="Proteomes" id="UP000235392"/>
    </source>
</evidence>
<dbReference type="AlphaFoldDB" id="A0A2N5S2A4"/>
<accession>A0A2N5S2A4</accession>
<dbReference type="EMBL" id="PGCI01001136">
    <property type="protein sequence ID" value="PLW07370.1"/>
    <property type="molecule type" value="Genomic_DNA"/>
</dbReference>
<name>A0A2N5S2A4_9BASI</name>
<organism evidence="1 2">
    <name type="scientific">Puccinia coronata f. sp. avenae</name>
    <dbReference type="NCBI Taxonomy" id="200324"/>
    <lineage>
        <taxon>Eukaryota</taxon>
        <taxon>Fungi</taxon>
        <taxon>Dikarya</taxon>
        <taxon>Basidiomycota</taxon>
        <taxon>Pucciniomycotina</taxon>
        <taxon>Pucciniomycetes</taxon>
        <taxon>Pucciniales</taxon>
        <taxon>Pucciniaceae</taxon>
        <taxon>Puccinia</taxon>
    </lineage>
</organism>
<dbReference type="Proteomes" id="UP000235392">
    <property type="component" value="Unassembled WGS sequence"/>
</dbReference>
<proteinExistence type="predicted"/>
<comment type="caution">
    <text evidence="1">The sequence shown here is derived from an EMBL/GenBank/DDBJ whole genome shotgun (WGS) entry which is preliminary data.</text>
</comment>
<protein>
    <submittedName>
        <fullName evidence="1">Uncharacterized protein</fullName>
    </submittedName>
</protein>
<evidence type="ECO:0000313" key="1">
    <source>
        <dbReference type="EMBL" id="PLW07370.1"/>
    </source>
</evidence>